<gene>
    <name evidence="1" type="ORF">LMG22037_00690</name>
</gene>
<reference evidence="1 2" key="1">
    <citation type="submission" date="2020-04" db="EMBL/GenBank/DDBJ databases">
        <authorList>
            <person name="De Canck E."/>
        </authorList>
    </citation>
    <scope>NUCLEOTIDE SEQUENCE [LARGE SCALE GENOMIC DNA]</scope>
    <source>
        <strain evidence="1 2">LMG 22037</strain>
    </source>
</reference>
<evidence type="ECO:0000313" key="2">
    <source>
        <dbReference type="Proteomes" id="UP000494249"/>
    </source>
</evidence>
<accession>A0A6J5A3I2</accession>
<dbReference type="RefSeq" id="WP_035480022.1">
    <property type="nucleotide sequence ID" value="NZ_CADFGL010000003.1"/>
</dbReference>
<organism evidence="1 2">
    <name type="scientific">Paraburkholderia phenoliruptrix</name>
    <dbReference type="NCBI Taxonomy" id="252970"/>
    <lineage>
        <taxon>Bacteria</taxon>
        <taxon>Pseudomonadati</taxon>
        <taxon>Pseudomonadota</taxon>
        <taxon>Betaproteobacteria</taxon>
        <taxon>Burkholderiales</taxon>
        <taxon>Burkholderiaceae</taxon>
        <taxon>Paraburkholderia</taxon>
    </lineage>
</organism>
<dbReference type="Proteomes" id="UP000494249">
    <property type="component" value="Unassembled WGS sequence"/>
</dbReference>
<evidence type="ECO:0000313" key="1">
    <source>
        <dbReference type="EMBL" id="CAB3647006.1"/>
    </source>
</evidence>
<dbReference type="EMBL" id="CADIKB010000002">
    <property type="protein sequence ID" value="CAB3647006.1"/>
    <property type="molecule type" value="Genomic_DNA"/>
</dbReference>
<proteinExistence type="predicted"/>
<name>A0A6J5A3I2_9BURK</name>
<protein>
    <submittedName>
        <fullName evidence="1">Uncharacterized protein</fullName>
    </submittedName>
</protein>
<dbReference type="AlphaFoldDB" id="A0A6J5A3I2"/>
<sequence>MTDLHRLLKDAQLASLLDRLGMRRGESRDGAMPLCLVASIFNVRQIEAAYERALGATVRRAVLERARQLVAAEGGMVARSGDHILFAFDAGSPAESLSGALPMREASLPDRIVEALGGAPVYGESGTVYPAISVRIAGYGDGPFDIDAIGAASLAPGRLPGWREQYHGDMATAIALFRAMDEGRLALELTPLREGLDAQVTTYCALALTERTGGKTRPLGIALEAVERLGLTRRLDRWVVSSLRERLVLDPSLKVKLNTSIDGMPPEAWRLRVMNALLLSPDTAARVSIDAADAAASPTQRGAA</sequence>